<evidence type="ECO:0000256" key="10">
    <source>
        <dbReference type="SAM" id="Coils"/>
    </source>
</evidence>
<dbReference type="SMART" id="SM00534">
    <property type="entry name" value="MUTSac"/>
    <property type="match status" value="1"/>
</dbReference>
<dbReference type="InterPro" id="IPR027417">
    <property type="entry name" value="P-loop_NTPase"/>
</dbReference>
<feature type="coiled-coil region" evidence="10">
    <location>
        <begin position="442"/>
        <end position="469"/>
    </location>
</feature>
<dbReference type="PIRSF" id="PIRSF005813">
    <property type="entry name" value="MSH2"/>
    <property type="match status" value="1"/>
</dbReference>
<dbReference type="AlphaFoldDB" id="A0A8H4UQR9"/>
<dbReference type="Gene3D" id="3.40.50.300">
    <property type="entry name" value="P-loop containing nucleotide triphosphate hydrolases"/>
    <property type="match status" value="1"/>
</dbReference>
<keyword evidence="15" id="KW-1185">Reference proteome</keyword>
<keyword evidence="3" id="KW-0547">Nucleotide-binding</keyword>
<evidence type="ECO:0000256" key="5">
    <source>
        <dbReference type="ARBA" id="ARBA00023125"/>
    </source>
</evidence>
<accession>A0A8H4UQR9</accession>
<feature type="region of interest" description="Disordered" evidence="11">
    <location>
        <begin position="1"/>
        <end position="85"/>
    </location>
</feature>
<dbReference type="GO" id="GO:0005634">
    <property type="term" value="C:nucleus"/>
    <property type="evidence" value="ECO:0007669"/>
    <property type="project" value="TreeGrafter"/>
</dbReference>
<evidence type="ECO:0000259" key="12">
    <source>
        <dbReference type="SMART" id="SM00533"/>
    </source>
</evidence>
<feature type="compositionally biased region" description="Polar residues" evidence="11">
    <location>
        <begin position="73"/>
        <end position="85"/>
    </location>
</feature>
<dbReference type="Proteomes" id="UP000635477">
    <property type="component" value="Unassembled WGS sequence"/>
</dbReference>
<dbReference type="InterPro" id="IPR007860">
    <property type="entry name" value="DNA_mmatch_repair_MutS_con_dom"/>
</dbReference>
<dbReference type="InterPro" id="IPR036678">
    <property type="entry name" value="MutS_con_dom_sf"/>
</dbReference>
<feature type="compositionally biased region" description="Polar residues" evidence="11">
    <location>
        <begin position="1"/>
        <end position="22"/>
    </location>
</feature>
<evidence type="ECO:0000256" key="7">
    <source>
        <dbReference type="ARBA" id="ARBA00025902"/>
    </source>
</evidence>
<dbReference type="SUPFAM" id="SSF48334">
    <property type="entry name" value="DNA repair protein MutS, domain III"/>
    <property type="match status" value="1"/>
</dbReference>
<dbReference type="PANTHER" id="PTHR11361:SF21">
    <property type="entry name" value="MUTS PROTEIN HOMOLOG 4"/>
    <property type="match status" value="1"/>
</dbReference>
<keyword evidence="4" id="KW-0067">ATP-binding</keyword>
<evidence type="ECO:0000256" key="8">
    <source>
        <dbReference type="ARBA" id="ARBA00029792"/>
    </source>
</evidence>
<dbReference type="InterPro" id="IPR000432">
    <property type="entry name" value="DNA_mismatch_repair_MutS_C"/>
</dbReference>
<dbReference type="Pfam" id="PF05188">
    <property type="entry name" value="MutS_II"/>
    <property type="match status" value="1"/>
</dbReference>
<dbReference type="OrthoDB" id="276261at2759"/>
<dbReference type="Pfam" id="PF05190">
    <property type="entry name" value="MutS_IV"/>
    <property type="match status" value="1"/>
</dbReference>
<evidence type="ECO:0000256" key="4">
    <source>
        <dbReference type="ARBA" id="ARBA00022840"/>
    </source>
</evidence>
<evidence type="ECO:0000313" key="14">
    <source>
        <dbReference type="EMBL" id="KAF4981667.1"/>
    </source>
</evidence>
<comment type="similarity">
    <text evidence="1">Belongs to the DNA mismatch repair MutS family. MSH3 subfamily.</text>
</comment>
<evidence type="ECO:0000256" key="9">
    <source>
        <dbReference type="ARBA" id="ARBA00073774"/>
    </source>
</evidence>
<evidence type="ECO:0000256" key="2">
    <source>
        <dbReference type="ARBA" id="ARBA00022151"/>
    </source>
</evidence>
<dbReference type="GO" id="GO:0140664">
    <property type="term" value="F:ATP-dependent DNA damage sensor activity"/>
    <property type="evidence" value="ECO:0007669"/>
    <property type="project" value="InterPro"/>
</dbReference>
<dbReference type="EMBL" id="JABEYC010000154">
    <property type="protein sequence ID" value="KAF4981667.1"/>
    <property type="molecule type" value="Genomic_DNA"/>
</dbReference>
<reference evidence="14" key="1">
    <citation type="journal article" date="2020" name="BMC Genomics">
        <title>Correction to: Identification and distribution of gene clusters required for synthesis of sphingolipid metabolism inhibitors in diverse species of the filamentous fungus Fusarium.</title>
        <authorList>
            <person name="Kim H.S."/>
            <person name="Lohmar J.M."/>
            <person name="Busman M."/>
            <person name="Brown D.W."/>
            <person name="Naumann T.A."/>
            <person name="Divon H.H."/>
            <person name="Lysoe E."/>
            <person name="Uhlig S."/>
            <person name="Proctor R.H."/>
        </authorList>
    </citation>
    <scope>NUCLEOTIDE SEQUENCE</scope>
    <source>
        <strain evidence="14">NRRL 22465</strain>
    </source>
</reference>
<dbReference type="Pfam" id="PF05192">
    <property type="entry name" value="MutS_III"/>
    <property type="match status" value="1"/>
</dbReference>
<dbReference type="GO" id="GO:0007131">
    <property type="term" value="P:reciprocal meiotic recombination"/>
    <property type="evidence" value="ECO:0007669"/>
    <property type="project" value="TreeGrafter"/>
</dbReference>
<sequence length="873" mass="97544">MAHATPSRTDSCSTSSYFQSDGRQPRLETPSTPSGSVIRRPQTSLSEFSGYTPSGTSTRPGTSRPSTARPGTRPSTASGRKSRNTTASSILGLHESHTIVCAISEARGVSPAVGVAFVNISIGEVIISQICDNQSYVKTIHKIQMSAPSRILFMSTACPPNHPSTLFRLVQDLIPEAQIDALDRAAWSELDGLEHIQNLAFKDDIEPIKVATQGKFYAISSFAAAMKYIQQRFSLNFVPHSLRIQYRPSEDTMMIDISAIQSLEIMQNLRNSKSKDSLFGLLNHTTTPMGSRMLRSNILQPPTRPDLFINPRYDALEELTTNEEMFREIRKALKLFHDTEKLLTKLIIVHSTADVQHVEEQINQVLMVKSFLEAIPELYTALRPATSILLTKIRELCRPEVTSRSLNKIRQVVEADVTYMKSALDLRNQRTFAVKPGISGMLDLARQTYKELTEEIHKHMDELNEAHGIDANLKYDSGRKYWLRVRAADFDDRPLPDVFINAVRKKDKIECQTLNLVKLNLRLSDTSNEVVIRSDAVVQNLLKELRHEVPHLFRVCESIALVDMISSFGQLATTRDYVRPDITSTLALKAARHPVLDKTMAGSFVSNDYYATEQHCFHIVTGCNMSGKSTYIRAIALLQIMAQIGSFVPAEYAAFSIIHSIFARVSLDDNIESNLSTFSVEMREMAFILRNIDDKSLAVIDELGRATSNRDGLAIAMAMSEGLIQSRASVWFATHFTDLTRVLAERPGVLNLHLAAASSTTEDGLPHITMLYKATSGTVSGEEHYGINLARAIGLPQQFIDKAEEVAKDLRRKREAGKRSSESAKLLARRKLILNLQEALKQARDSGSEEALPGYLQRLQEQFVIRMEELDSM</sequence>
<feature type="domain" description="DNA mismatch repair proteins mutS family" evidence="13">
    <location>
        <begin position="615"/>
        <end position="808"/>
    </location>
</feature>
<comment type="caution">
    <text evidence="14">The sequence shown here is derived from an EMBL/GenBank/DDBJ whole genome shotgun (WGS) entry which is preliminary data.</text>
</comment>
<dbReference type="Gene3D" id="1.10.1420.10">
    <property type="match status" value="2"/>
</dbReference>
<feature type="compositionally biased region" description="Low complexity" evidence="11">
    <location>
        <begin position="49"/>
        <end position="70"/>
    </location>
</feature>
<dbReference type="InterPro" id="IPR007696">
    <property type="entry name" value="DNA_mismatch_repair_MutS_core"/>
</dbReference>
<evidence type="ECO:0000259" key="13">
    <source>
        <dbReference type="SMART" id="SM00534"/>
    </source>
</evidence>
<dbReference type="FunFam" id="3.40.50.300:FF:000870">
    <property type="entry name" value="MutS protein homolog 4"/>
    <property type="match status" value="1"/>
</dbReference>
<dbReference type="SMART" id="SM00533">
    <property type="entry name" value="MUTSd"/>
    <property type="match status" value="1"/>
</dbReference>
<dbReference type="InterPro" id="IPR036187">
    <property type="entry name" value="DNA_mismatch_repair_MutS_sf"/>
</dbReference>
<protein>
    <recommendedName>
        <fullName evidence="2 9">DNA mismatch repair protein MSH3</fullName>
    </recommendedName>
    <alternativeName>
        <fullName evidence="2 9">DNA mismatch repair protein MSH3</fullName>
    </alternativeName>
    <alternativeName>
        <fullName evidence="8">MutS protein homolog 3</fullName>
    </alternativeName>
</protein>
<dbReference type="GO" id="GO:0005524">
    <property type="term" value="F:ATP binding"/>
    <property type="evidence" value="ECO:0007669"/>
    <property type="project" value="UniProtKB-KW"/>
</dbReference>
<dbReference type="InterPro" id="IPR011184">
    <property type="entry name" value="DNA_mismatch_repair_Msh2"/>
</dbReference>
<dbReference type="InterPro" id="IPR007861">
    <property type="entry name" value="DNA_mismatch_repair_MutS_clamp"/>
</dbReference>
<reference evidence="14" key="2">
    <citation type="submission" date="2020-05" db="EMBL/GenBank/DDBJ databases">
        <authorList>
            <person name="Kim H.-S."/>
            <person name="Proctor R.H."/>
            <person name="Brown D.W."/>
        </authorList>
    </citation>
    <scope>NUCLEOTIDE SEQUENCE</scope>
    <source>
        <strain evidence="14">NRRL 22465</strain>
    </source>
</reference>
<feature type="compositionally biased region" description="Polar residues" evidence="11">
    <location>
        <begin position="29"/>
        <end position="47"/>
    </location>
</feature>
<keyword evidence="10" id="KW-0175">Coiled coil</keyword>
<keyword evidence="6" id="KW-0469">Meiosis</keyword>
<dbReference type="SUPFAM" id="SSF52540">
    <property type="entry name" value="P-loop containing nucleoside triphosphate hydrolases"/>
    <property type="match status" value="1"/>
</dbReference>
<name>A0A8H4UQR9_9HYPO</name>
<dbReference type="Gene3D" id="3.30.420.110">
    <property type="entry name" value="MutS, connector domain"/>
    <property type="match status" value="1"/>
</dbReference>
<feature type="domain" description="DNA mismatch repair protein MutS core" evidence="12">
    <location>
        <begin position="273"/>
        <end position="599"/>
    </location>
</feature>
<organism evidence="14 15">
    <name type="scientific">Fusarium zealandicum</name>
    <dbReference type="NCBI Taxonomy" id="1053134"/>
    <lineage>
        <taxon>Eukaryota</taxon>
        <taxon>Fungi</taxon>
        <taxon>Dikarya</taxon>
        <taxon>Ascomycota</taxon>
        <taxon>Pezizomycotina</taxon>
        <taxon>Sordariomycetes</taxon>
        <taxon>Hypocreomycetidae</taxon>
        <taxon>Hypocreales</taxon>
        <taxon>Nectriaceae</taxon>
        <taxon>Fusarium</taxon>
        <taxon>Fusarium staphyleae species complex</taxon>
    </lineage>
</organism>
<dbReference type="GO" id="GO:0006298">
    <property type="term" value="P:mismatch repair"/>
    <property type="evidence" value="ECO:0007669"/>
    <property type="project" value="InterPro"/>
</dbReference>
<keyword evidence="5" id="KW-0238">DNA-binding</keyword>
<evidence type="ECO:0000256" key="11">
    <source>
        <dbReference type="SAM" id="MobiDB-lite"/>
    </source>
</evidence>
<dbReference type="SUPFAM" id="SSF53150">
    <property type="entry name" value="DNA repair protein MutS, domain II"/>
    <property type="match status" value="1"/>
</dbReference>
<comment type="subunit">
    <text evidence="7">Heterodimer consisting of MSH2-MSH3 (MutS beta). Forms a ternary complex with MutL alpha (MLH1-PMS1).</text>
</comment>
<evidence type="ECO:0000313" key="15">
    <source>
        <dbReference type="Proteomes" id="UP000635477"/>
    </source>
</evidence>
<proteinExistence type="inferred from homology"/>
<evidence type="ECO:0000256" key="3">
    <source>
        <dbReference type="ARBA" id="ARBA00022741"/>
    </source>
</evidence>
<dbReference type="Pfam" id="PF00488">
    <property type="entry name" value="MutS_V"/>
    <property type="match status" value="1"/>
</dbReference>
<dbReference type="InterPro" id="IPR045076">
    <property type="entry name" value="MutS"/>
</dbReference>
<gene>
    <name evidence="14" type="ORF">FZEAL_2554</name>
</gene>
<evidence type="ECO:0000256" key="1">
    <source>
        <dbReference type="ARBA" id="ARBA00007094"/>
    </source>
</evidence>
<dbReference type="PANTHER" id="PTHR11361">
    <property type="entry name" value="DNA MISMATCH REPAIR PROTEIN MUTS FAMILY MEMBER"/>
    <property type="match status" value="1"/>
</dbReference>
<dbReference type="GO" id="GO:0030983">
    <property type="term" value="F:mismatched DNA binding"/>
    <property type="evidence" value="ECO:0007669"/>
    <property type="project" value="InterPro"/>
</dbReference>
<evidence type="ECO:0000256" key="6">
    <source>
        <dbReference type="ARBA" id="ARBA00023254"/>
    </source>
</evidence>